<protein>
    <submittedName>
        <fullName evidence="3">Uncharacterized protein DUF222</fullName>
    </submittedName>
</protein>
<feature type="compositionally biased region" description="Pro residues" evidence="1">
    <location>
        <begin position="417"/>
        <end position="433"/>
    </location>
</feature>
<feature type="domain" description="HNH nuclease" evidence="2">
    <location>
        <begin position="510"/>
        <end position="562"/>
    </location>
</feature>
<dbReference type="RefSeq" id="WP_123919874.1">
    <property type="nucleotide sequence ID" value="NZ_RKRA01000001.1"/>
</dbReference>
<organism evidence="3 4">
    <name type="scientific">Georgenia muralis</name>
    <dbReference type="NCBI Taxonomy" id="154117"/>
    <lineage>
        <taxon>Bacteria</taxon>
        <taxon>Bacillati</taxon>
        <taxon>Actinomycetota</taxon>
        <taxon>Actinomycetes</taxon>
        <taxon>Micrococcales</taxon>
        <taxon>Bogoriellaceae</taxon>
        <taxon>Georgenia</taxon>
    </lineage>
</organism>
<keyword evidence="4" id="KW-1185">Reference proteome</keyword>
<dbReference type="Proteomes" id="UP000280726">
    <property type="component" value="Unassembled WGS sequence"/>
</dbReference>
<evidence type="ECO:0000313" key="4">
    <source>
        <dbReference type="Proteomes" id="UP000280726"/>
    </source>
</evidence>
<name>A0A3N4ZUP1_9MICO</name>
<gene>
    <name evidence="3" type="ORF">EDD32_3698</name>
</gene>
<dbReference type="InterPro" id="IPR003870">
    <property type="entry name" value="DUF222"/>
</dbReference>
<dbReference type="EMBL" id="RKRA01000001">
    <property type="protein sequence ID" value="RPF29138.1"/>
    <property type="molecule type" value="Genomic_DNA"/>
</dbReference>
<sequence>MSSRRGRKIDLAAARARGWDSLVEAYLAEIRDAAHAHTGTAGATPTPVPAAGPRRLRLVDAVYAEPVELAVAFLKPDSDADAGLDTGAEPDTTVDTGNRTGTDPEAEDEAEDEAEAEDTGMPTAEEITAAAAVLARAAGLYGAPLATALDQVPAQGQDPSVLIELVAHWNRVISWSTARRGEAAAALADAAAEHARHTPGPTVDPVTVAATEISMRLTTTKQAATRMITTATMLTGPLTATGASLEHGAIDPVKAQIIADALHHIPHQIAWDIEDAVLPGAQGRTPAQLRRDLTHALIAADHHHAEDRHRRARTTRRVCHPKALPDGMASLYAVLPAEDAIAIDLTLDNAARHAKATGDTRTLDQLRADTLATIAVNALTTGEIHFTVPAPDQVAGTAHTPTIASGPAPGQAAHDSPTPPSRAPSPGSAPGPVPLTAIRLGTTPVTILVTIPLTTLLGGGEPAVLDGYGPIDPVTARALALGGTWRRLVTDPLTGAVLDHGRTRYRPPKDLADLVRARDRTCIRPACNTPATRCELDHSLAWSQGGTTALTNLGSACDGDHDLKTCGHFAVRQITNGVFEWTSALTGHTYRREQDGSVTYLNPHLPRQPRTDPQHDPTRPTSTPPY</sequence>
<evidence type="ECO:0000313" key="3">
    <source>
        <dbReference type="EMBL" id="RPF29138.1"/>
    </source>
</evidence>
<proteinExistence type="predicted"/>
<comment type="caution">
    <text evidence="3">The sequence shown here is derived from an EMBL/GenBank/DDBJ whole genome shotgun (WGS) entry which is preliminary data.</text>
</comment>
<feature type="compositionally biased region" description="Acidic residues" evidence="1">
    <location>
        <begin position="104"/>
        <end position="118"/>
    </location>
</feature>
<feature type="compositionally biased region" description="Basic and acidic residues" evidence="1">
    <location>
        <begin position="609"/>
        <end position="618"/>
    </location>
</feature>
<accession>A0A3N4ZUP1</accession>
<dbReference type="InterPro" id="IPR003615">
    <property type="entry name" value="HNH_nuc"/>
</dbReference>
<dbReference type="SMART" id="SM00507">
    <property type="entry name" value="HNHc"/>
    <property type="match status" value="1"/>
</dbReference>
<reference evidence="3 4" key="1">
    <citation type="submission" date="2018-11" db="EMBL/GenBank/DDBJ databases">
        <title>Sequencing the genomes of 1000 actinobacteria strains.</title>
        <authorList>
            <person name="Klenk H.-P."/>
        </authorList>
    </citation>
    <scope>NUCLEOTIDE SEQUENCE [LARGE SCALE GENOMIC DNA]</scope>
    <source>
        <strain evidence="3 4">DSM 14418</strain>
    </source>
</reference>
<dbReference type="OrthoDB" id="5140334at2"/>
<feature type="region of interest" description="Disordered" evidence="1">
    <location>
        <begin position="393"/>
        <end position="436"/>
    </location>
</feature>
<feature type="region of interest" description="Disordered" evidence="1">
    <location>
        <begin position="594"/>
        <end position="626"/>
    </location>
</feature>
<evidence type="ECO:0000259" key="2">
    <source>
        <dbReference type="SMART" id="SM00507"/>
    </source>
</evidence>
<dbReference type="AlphaFoldDB" id="A0A3N4ZUP1"/>
<feature type="region of interest" description="Disordered" evidence="1">
    <location>
        <begin position="78"/>
        <end position="121"/>
    </location>
</feature>
<dbReference type="CDD" id="cd00085">
    <property type="entry name" value="HNHc"/>
    <property type="match status" value="1"/>
</dbReference>
<dbReference type="Pfam" id="PF02720">
    <property type="entry name" value="DUF222"/>
    <property type="match status" value="1"/>
</dbReference>
<evidence type="ECO:0000256" key="1">
    <source>
        <dbReference type="SAM" id="MobiDB-lite"/>
    </source>
</evidence>